<keyword evidence="1" id="KW-0732">Signal</keyword>
<keyword evidence="3" id="KW-1185">Reference proteome</keyword>
<organism evidence="2">
    <name type="scientific">Oryza barthii</name>
    <dbReference type="NCBI Taxonomy" id="65489"/>
    <lineage>
        <taxon>Eukaryota</taxon>
        <taxon>Viridiplantae</taxon>
        <taxon>Streptophyta</taxon>
        <taxon>Embryophyta</taxon>
        <taxon>Tracheophyta</taxon>
        <taxon>Spermatophyta</taxon>
        <taxon>Magnoliopsida</taxon>
        <taxon>Liliopsida</taxon>
        <taxon>Poales</taxon>
        <taxon>Poaceae</taxon>
        <taxon>BOP clade</taxon>
        <taxon>Oryzoideae</taxon>
        <taxon>Oryzeae</taxon>
        <taxon>Oryzinae</taxon>
        <taxon>Oryza</taxon>
    </lineage>
</organism>
<dbReference type="HOGENOM" id="CLU_2743978_0_0_1"/>
<dbReference type="Gramene" id="OBART10G06450.1">
    <property type="protein sequence ID" value="OBART10G06450.1"/>
    <property type="gene ID" value="OBART10G06450"/>
</dbReference>
<evidence type="ECO:0000313" key="2">
    <source>
        <dbReference type="EnsemblPlants" id="OBART10G06450.1"/>
    </source>
</evidence>
<evidence type="ECO:0000313" key="3">
    <source>
        <dbReference type="Proteomes" id="UP000026960"/>
    </source>
</evidence>
<proteinExistence type="predicted"/>
<evidence type="ECO:0000256" key="1">
    <source>
        <dbReference type="SAM" id="SignalP"/>
    </source>
</evidence>
<dbReference type="PaxDb" id="65489-OBART10G06450.1"/>
<feature type="signal peptide" evidence="1">
    <location>
        <begin position="1"/>
        <end position="23"/>
    </location>
</feature>
<name>A0A0D3HCG6_9ORYZ</name>
<dbReference type="EnsemblPlants" id="OBART10G06450.1">
    <property type="protein sequence ID" value="OBART10G06450.1"/>
    <property type="gene ID" value="OBART10G06450"/>
</dbReference>
<dbReference type="AlphaFoldDB" id="A0A0D3HCG6"/>
<sequence>MDGRVATFLFLLVLVIQGKPSCSEDCLVLRIPDFACPYVFPLCKVTCGMRAIGHHGKGVYLDIRILDNSSI</sequence>
<reference evidence="2" key="1">
    <citation type="journal article" date="2009" name="Rice">
        <title>De Novo Next Generation Sequencing of Plant Genomes.</title>
        <authorList>
            <person name="Rounsley S."/>
            <person name="Marri P.R."/>
            <person name="Yu Y."/>
            <person name="He R."/>
            <person name="Sisneros N."/>
            <person name="Goicoechea J.L."/>
            <person name="Lee S.J."/>
            <person name="Angelova A."/>
            <person name="Kudrna D."/>
            <person name="Luo M."/>
            <person name="Affourtit J."/>
            <person name="Desany B."/>
            <person name="Knight J."/>
            <person name="Niazi F."/>
            <person name="Egholm M."/>
            <person name="Wing R.A."/>
        </authorList>
    </citation>
    <scope>NUCLEOTIDE SEQUENCE [LARGE SCALE GENOMIC DNA]</scope>
    <source>
        <strain evidence="2">cv. IRGC 105608</strain>
    </source>
</reference>
<protein>
    <submittedName>
        <fullName evidence="2">Uncharacterized protein</fullName>
    </submittedName>
</protein>
<feature type="chain" id="PRO_5002263457" evidence="1">
    <location>
        <begin position="24"/>
        <end position="71"/>
    </location>
</feature>
<reference evidence="2" key="2">
    <citation type="submission" date="2015-03" db="UniProtKB">
        <authorList>
            <consortium name="EnsemblPlants"/>
        </authorList>
    </citation>
    <scope>IDENTIFICATION</scope>
</reference>
<dbReference type="Proteomes" id="UP000026960">
    <property type="component" value="Chromosome 10"/>
</dbReference>
<accession>A0A0D3HCG6</accession>